<dbReference type="Proteomes" id="UP000199515">
    <property type="component" value="Unassembled WGS sequence"/>
</dbReference>
<dbReference type="Gene3D" id="1.10.630.10">
    <property type="entry name" value="Cytochrome P450"/>
    <property type="match status" value="1"/>
</dbReference>
<evidence type="ECO:0000256" key="1">
    <source>
        <dbReference type="ARBA" id="ARBA00004660"/>
    </source>
</evidence>
<evidence type="ECO:0000256" key="3">
    <source>
        <dbReference type="ARBA" id="ARBA00022617"/>
    </source>
</evidence>
<dbReference type="OrthoDB" id="4156795at2"/>
<keyword evidence="6" id="KW-0408">Iron</keyword>
<dbReference type="GO" id="GO:0004497">
    <property type="term" value="F:monooxygenase activity"/>
    <property type="evidence" value="ECO:0007669"/>
    <property type="project" value="UniProtKB-KW"/>
</dbReference>
<evidence type="ECO:0000313" key="10">
    <source>
        <dbReference type="Proteomes" id="UP000199515"/>
    </source>
</evidence>
<evidence type="ECO:0000256" key="8">
    <source>
        <dbReference type="ARBA" id="ARBA00055433"/>
    </source>
</evidence>
<keyword evidence="4" id="KW-0479">Metal-binding</keyword>
<evidence type="ECO:0000256" key="6">
    <source>
        <dbReference type="ARBA" id="ARBA00023004"/>
    </source>
</evidence>
<sequence>MDFTGESSLTTLRLAGRLRAQRAGAWALATLGDPLAALTQRRGQLDPYPVYERIRRLGPLSRSRTGLWVTCSHELATVAVRDRRMRVRNNSDRLGDGLAALSPGLDDSLVDFEPPDHTRLRRLVAPAFGRAKIERWRPVVEKIAGELLDGAGDRFDLVRAYATPLPVAIISELLGIPDADAARFAGYGQALAGMLDGVRSLRQAAEIRAAVDELKALLADLVERRERAPREDLISELVDSELTGQEIVALCLQLLIAGFETTTNLIANAVAALLDHPEQWAALAEDPGLACAVVEETLRFDPPVQVTQRIAREPIQLAGQVLAPGEQLIVGLAGASRDPGVFANPGRFDIHRPDAGEHLGFAGGHHYCVGAPLARLEGEVALATLVKRFPGLRKEGAPVRRPATVLRGMLGFLVAQGS</sequence>
<dbReference type="GO" id="GO:0020037">
    <property type="term" value="F:heme binding"/>
    <property type="evidence" value="ECO:0007669"/>
    <property type="project" value="InterPro"/>
</dbReference>
<dbReference type="EMBL" id="FNON01000003">
    <property type="protein sequence ID" value="SDX71860.1"/>
    <property type="molecule type" value="Genomic_DNA"/>
</dbReference>
<reference evidence="9 10" key="1">
    <citation type="submission" date="2016-10" db="EMBL/GenBank/DDBJ databases">
        <authorList>
            <person name="de Groot N.N."/>
        </authorList>
    </citation>
    <scope>NUCLEOTIDE SEQUENCE [LARGE SCALE GENOMIC DNA]</scope>
    <source>
        <strain evidence="9 10">CPCC 202699</strain>
    </source>
</reference>
<dbReference type="SUPFAM" id="SSF48264">
    <property type="entry name" value="Cytochrome P450"/>
    <property type="match status" value="1"/>
</dbReference>
<keyword evidence="10" id="KW-1185">Reference proteome</keyword>
<evidence type="ECO:0000313" key="9">
    <source>
        <dbReference type="EMBL" id="SDX71860.1"/>
    </source>
</evidence>
<accession>A0A1H3DZS4</accession>
<dbReference type="STRING" id="589385.SAMN05421504_103596"/>
<dbReference type="CDD" id="cd20625">
    <property type="entry name" value="CYP164-like"/>
    <property type="match status" value="1"/>
</dbReference>
<comment type="function">
    <text evidence="8">Involved in the coupling of aromatic side chains of the heptapeptide of vancomycin.</text>
</comment>
<evidence type="ECO:0000256" key="4">
    <source>
        <dbReference type="ARBA" id="ARBA00022723"/>
    </source>
</evidence>
<dbReference type="InterPro" id="IPR001128">
    <property type="entry name" value="Cyt_P450"/>
</dbReference>
<dbReference type="FunFam" id="1.10.630.10:FF:000018">
    <property type="entry name" value="Cytochrome P450 monooxygenase"/>
    <property type="match status" value="1"/>
</dbReference>
<name>A0A1H3DZS4_9PSEU</name>
<dbReference type="PANTHER" id="PTHR46696">
    <property type="entry name" value="P450, PUTATIVE (EUROFUNG)-RELATED"/>
    <property type="match status" value="1"/>
</dbReference>
<evidence type="ECO:0000256" key="7">
    <source>
        <dbReference type="ARBA" id="ARBA00023033"/>
    </source>
</evidence>
<keyword evidence="5" id="KW-0560">Oxidoreductase</keyword>
<evidence type="ECO:0008006" key="11">
    <source>
        <dbReference type="Google" id="ProtNLM"/>
    </source>
</evidence>
<dbReference type="Pfam" id="PF00067">
    <property type="entry name" value="p450"/>
    <property type="match status" value="2"/>
</dbReference>
<dbReference type="PRINTS" id="PR00385">
    <property type="entry name" value="P450"/>
</dbReference>
<gene>
    <name evidence="9" type="ORF">SAMN05421504_103596</name>
</gene>
<dbReference type="GO" id="GO:0016705">
    <property type="term" value="F:oxidoreductase activity, acting on paired donors, with incorporation or reduction of molecular oxygen"/>
    <property type="evidence" value="ECO:0007669"/>
    <property type="project" value="InterPro"/>
</dbReference>
<comment type="similarity">
    <text evidence="2">Belongs to the cytochrome P450 family.</text>
</comment>
<evidence type="ECO:0000256" key="2">
    <source>
        <dbReference type="ARBA" id="ARBA00010617"/>
    </source>
</evidence>
<comment type="pathway">
    <text evidence="1">Antibiotic biosynthesis; vancomycin biosynthesis.</text>
</comment>
<dbReference type="InterPro" id="IPR036396">
    <property type="entry name" value="Cyt_P450_sf"/>
</dbReference>
<keyword evidence="7" id="KW-0503">Monooxygenase</keyword>
<evidence type="ECO:0000256" key="5">
    <source>
        <dbReference type="ARBA" id="ARBA00023002"/>
    </source>
</evidence>
<dbReference type="GO" id="GO:0005506">
    <property type="term" value="F:iron ion binding"/>
    <property type="evidence" value="ECO:0007669"/>
    <property type="project" value="InterPro"/>
</dbReference>
<dbReference type="InterPro" id="IPR002397">
    <property type="entry name" value="Cyt_P450_B"/>
</dbReference>
<proteinExistence type="inferred from homology"/>
<organism evidence="9 10">
    <name type="scientific">Amycolatopsis xylanica</name>
    <dbReference type="NCBI Taxonomy" id="589385"/>
    <lineage>
        <taxon>Bacteria</taxon>
        <taxon>Bacillati</taxon>
        <taxon>Actinomycetota</taxon>
        <taxon>Actinomycetes</taxon>
        <taxon>Pseudonocardiales</taxon>
        <taxon>Pseudonocardiaceae</taxon>
        <taxon>Amycolatopsis</taxon>
    </lineage>
</organism>
<dbReference type="RefSeq" id="WP_091289647.1">
    <property type="nucleotide sequence ID" value="NZ_FNON01000003.1"/>
</dbReference>
<dbReference type="AlphaFoldDB" id="A0A1H3DZS4"/>
<dbReference type="PANTHER" id="PTHR46696:SF1">
    <property type="entry name" value="CYTOCHROME P450 YJIB-RELATED"/>
    <property type="match status" value="1"/>
</dbReference>
<dbReference type="PRINTS" id="PR00359">
    <property type="entry name" value="BP450"/>
</dbReference>
<keyword evidence="3" id="KW-0349">Heme</keyword>
<protein>
    <recommendedName>
        <fullName evidence="11">Cytochrome P450</fullName>
    </recommendedName>
</protein>